<dbReference type="GO" id="GO:0005634">
    <property type="term" value="C:nucleus"/>
    <property type="evidence" value="ECO:0007669"/>
    <property type="project" value="UniProtKB-SubCell"/>
</dbReference>
<feature type="compositionally biased region" description="Basic and acidic residues" evidence="9">
    <location>
        <begin position="27"/>
        <end position="39"/>
    </location>
</feature>
<dbReference type="InterPro" id="IPR016177">
    <property type="entry name" value="DNA-bd_dom_sf"/>
</dbReference>
<evidence type="ECO:0000256" key="7">
    <source>
        <dbReference type="ARBA" id="ARBA00023242"/>
    </source>
</evidence>
<feature type="region of interest" description="Disordered" evidence="9">
    <location>
        <begin position="120"/>
        <end position="156"/>
    </location>
</feature>
<dbReference type="InterPro" id="IPR036955">
    <property type="entry name" value="AP2/ERF_dom_sf"/>
</dbReference>
<evidence type="ECO:0000313" key="11">
    <source>
        <dbReference type="EMBL" id="KAL3825187.1"/>
    </source>
</evidence>
<gene>
    <name evidence="11" type="ORF">ACJIZ3_021216</name>
</gene>
<evidence type="ECO:0000259" key="10">
    <source>
        <dbReference type="PROSITE" id="PS51032"/>
    </source>
</evidence>
<dbReference type="Pfam" id="PF00847">
    <property type="entry name" value="AP2"/>
    <property type="match status" value="1"/>
</dbReference>
<dbReference type="CDD" id="cd00018">
    <property type="entry name" value="AP2"/>
    <property type="match status" value="1"/>
</dbReference>
<evidence type="ECO:0000256" key="1">
    <source>
        <dbReference type="ARBA" id="ARBA00004123"/>
    </source>
</evidence>
<keyword evidence="6" id="KW-0804">Transcription</keyword>
<feature type="domain" description="AP2/ERF" evidence="10">
    <location>
        <begin position="55"/>
        <end position="112"/>
    </location>
</feature>
<evidence type="ECO:0000256" key="9">
    <source>
        <dbReference type="SAM" id="MobiDB-lite"/>
    </source>
</evidence>
<keyword evidence="7" id="KW-0539">Nucleus</keyword>
<dbReference type="GO" id="GO:0006952">
    <property type="term" value="P:defense response"/>
    <property type="evidence" value="ECO:0007669"/>
    <property type="project" value="UniProtKB-KW"/>
</dbReference>
<dbReference type="AlphaFoldDB" id="A0ABD3SLM0"/>
<evidence type="ECO:0000313" key="12">
    <source>
        <dbReference type="Proteomes" id="UP001634393"/>
    </source>
</evidence>
<evidence type="ECO:0000256" key="3">
    <source>
        <dbReference type="ARBA" id="ARBA00023015"/>
    </source>
</evidence>
<dbReference type="GO" id="GO:0003677">
    <property type="term" value="F:DNA binding"/>
    <property type="evidence" value="ECO:0007669"/>
    <property type="project" value="UniProtKB-KW"/>
</dbReference>
<feature type="region of interest" description="Disordered" evidence="9">
    <location>
        <begin position="1"/>
        <end position="56"/>
    </location>
</feature>
<dbReference type="PRINTS" id="PR00367">
    <property type="entry name" value="ETHRSPELEMNT"/>
</dbReference>
<dbReference type="EMBL" id="JBJXBP010000006">
    <property type="protein sequence ID" value="KAL3825187.1"/>
    <property type="molecule type" value="Genomic_DNA"/>
</dbReference>
<protein>
    <recommendedName>
        <fullName evidence="10">AP2/ERF domain-containing protein</fullName>
    </recommendedName>
</protein>
<dbReference type="PANTHER" id="PTHR31985">
    <property type="entry name" value="ETHYLENE-RESPONSIVE TRANSCRIPTION FACTOR ERF042-RELATED"/>
    <property type="match status" value="1"/>
</dbReference>
<dbReference type="InterPro" id="IPR051032">
    <property type="entry name" value="AP2/ERF_TF_ERF_subfamily"/>
</dbReference>
<reference evidence="11 12" key="1">
    <citation type="submission" date="2024-12" db="EMBL/GenBank/DDBJ databases">
        <title>The unique morphological basis and parallel evolutionary history of personate flowers in Penstemon.</title>
        <authorList>
            <person name="Depatie T.H."/>
            <person name="Wessinger C.A."/>
        </authorList>
    </citation>
    <scope>NUCLEOTIDE SEQUENCE [LARGE SCALE GENOMIC DNA]</scope>
    <source>
        <strain evidence="11">WTNN_2</strain>
        <tissue evidence="11">Leaf</tissue>
    </source>
</reference>
<comment type="caution">
    <text evidence="11">The sequence shown here is derived from an EMBL/GenBank/DDBJ whole genome shotgun (WGS) entry which is preliminary data.</text>
</comment>
<proteinExistence type="inferred from homology"/>
<dbReference type="InterPro" id="IPR001471">
    <property type="entry name" value="AP2/ERF_dom"/>
</dbReference>
<feature type="compositionally biased region" description="Low complexity" evidence="9">
    <location>
        <begin position="8"/>
        <end position="20"/>
    </location>
</feature>
<comment type="similarity">
    <text evidence="8">Belongs to the AP2/ERF transcription factor family. ERF subfamily.</text>
</comment>
<dbReference type="PROSITE" id="PS51032">
    <property type="entry name" value="AP2_ERF"/>
    <property type="match status" value="1"/>
</dbReference>
<keyword evidence="2" id="KW-0611">Plant defense</keyword>
<evidence type="ECO:0000256" key="8">
    <source>
        <dbReference type="ARBA" id="ARBA00024343"/>
    </source>
</evidence>
<keyword evidence="4" id="KW-0238">DNA-binding</keyword>
<feature type="compositionally biased region" description="Basic and acidic residues" evidence="9">
    <location>
        <begin position="137"/>
        <end position="147"/>
    </location>
</feature>
<dbReference type="SUPFAM" id="SSF54171">
    <property type="entry name" value="DNA-binding domain"/>
    <property type="match status" value="1"/>
</dbReference>
<name>A0ABD3SLM0_9LAMI</name>
<evidence type="ECO:0000256" key="6">
    <source>
        <dbReference type="ARBA" id="ARBA00023163"/>
    </source>
</evidence>
<keyword evidence="5" id="KW-0010">Activator</keyword>
<organism evidence="11 12">
    <name type="scientific">Penstemon smallii</name>
    <dbReference type="NCBI Taxonomy" id="265156"/>
    <lineage>
        <taxon>Eukaryota</taxon>
        <taxon>Viridiplantae</taxon>
        <taxon>Streptophyta</taxon>
        <taxon>Embryophyta</taxon>
        <taxon>Tracheophyta</taxon>
        <taxon>Spermatophyta</taxon>
        <taxon>Magnoliopsida</taxon>
        <taxon>eudicotyledons</taxon>
        <taxon>Gunneridae</taxon>
        <taxon>Pentapetalae</taxon>
        <taxon>asterids</taxon>
        <taxon>lamiids</taxon>
        <taxon>Lamiales</taxon>
        <taxon>Plantaginaceae</taxon>
        <taxon>Cheloneae</taxon>
        <taxon>Penstemon</taxon>
    </lineage>
</organism>
<dbReference type="Gene3D" id="3.30.730.10">
    <property type="entry name" value="AP2/ERF domain"/>
    <property type="match status" value="1"/>
</dbReference>
<evidence type="ECO:0000256" key="4">
    <source>
        <dbReference type="ARBA" id="ARBA00023125"/>
    </source>
</evidence>
<evidence type="ECO:0000256" key="2">
    <source>
        <dbReference type="ARBA" id="ARBA00022821"/>
    </source>
</evidence>
<dbReference type="SMART" id="SM00380">
    <property type="entry name" value="AP2"/>
    <property type="match status" value="1"/>
</dbReference>
<keyword evidence="12" id="KW-1185">Reference proteome</keyword>
<dbReference type="PANTHER" id="PTHR31985:SF216">
    <property type="entry name" value="TRANSCRIPTION FACTOR AP2-EREBP FAMILY"/>
    <property type="match status" value="1"/>
</dbReference>
<evidence type="ECO:0000256" key="5">
    <source>
        <dbReference type="ARBA" id="ARBA00023159"/>
    </source>
</evidence>
<keyword evidence="3" id="KW-0805">Transcription regulation</keyword>
<dbReference type="FunFam" id="3.30.730.10:FF:000001">
    <property type="entry name" value="Ethylene-responsive transcription factor 2"/>
    <property type="match status" value="1"/>
</dbReference>
<sequence length="242" mass="26808">MVESSTNSEPESSATSFSSSKQHLKRSRDNDDHKVDAKKRTTTTTTSTTNNKHPVYRGVRMRAWGKWVSEIREPRKKSRIWLGTFATPEMAARAHDVAALAIKGSSTILNFPKISHLLPRPLTSSPRDVQSAAAKAAHMDHLHHDDSPTLSSSSSSSSLVSTVTSSSSAEAELSEIVELPNLGTSYDSFESTRDEFVFAEEDVGWDYYNQPTTLYGFEDCGFLFQDSVLFKDMMSANFEGLL</sequence>
<comment type="subcellular location">
    <subcellularLocation>
        <location evidence="1">Nucleus</location>
    </subcellularLocation>
</comment>
<dbReference type="Proteomes" id="UP001634393">
    <property type="component" value="Unassembled WGS sequence"/>
</dbReference>
<accession>A0ABD3SLM0</accession>